<feature type="coiled-coil region" evidence="1">
    <location>
        <begin position="225"/>
        <end position="259"/>
    </location>
</feature>
<protein>
    <submittedName>
        <fullName evidence="6">Membrane fusion protein (Multidrug efflux system)</fullName>
    </submittedName>
</protein>
<feature type="compositionally biased region" description="Polar residues" evidence="2">
    <location>
        <begin position="194"/>
        <end position="211"/>
    </location>
</feature>
<feature type="region of interest" description="Disordered" evidence="2">
    <location>
        <begin position="190"/>
        <end position="211"/>
    </location>
</feature>
<sequence length="385" mass="41992">MDAQTRERGPSAEKPRQPERAPEQNSRPDHMSSPQQETERKRSMRDRLREHWMLATAGACLLLLALVAGGVYWLNIRHYESTDDAFVAARSFAVAAKVGGYVVEVPVTDNQHVNAGDLLARIDERDYKIAVDQASAQVAVAEANISNVQAQIDSQQEQIKEARAQAQQAEAQLKFAEQEAARAQDLVDKGAGTVQRQQQTRSDLDAQQANASRARTAVTAAELGVKTLEAQLKSSKASLEQAQTQLDQAKLNLQYTRITAAQSGRVVKLSGAVGTFVAPAQSVMMLVPDEVWITANYKETQLTDMRPGQPVEIRIDAYPGRKLTGHVASVQPGSGTAFSLLPAENATGNFVKVVQRVPVKIVVDNWPDDVPVGPGMSVVPWTRVR</sequence>
<dbReference type="PANTHER" id="PTHR30386">
    <property type="entry name" value="MEMBRANE FUSION SUBUNIT OF EMRAB-TOLC MULTIDRUG EFFLUX PUMP"/>
    <property type="match status" value="1"/>
</dbReference>
<dbReference type="OrthoDB" id="9811754at2"/>
<evidence type="ECO:0000256" key="3">
    <source>
        <dbReference type="SAM" id="Phobius"/>
    </source>
</evidence>
<dbReference type="InterPro" id="IPR058625">
    <property type="entry name" value="MdtA-like_BSH"/>
</dbReference>
<evidence type="ECO:0000259" key="4">
    <source>
        <dbReference type="Pfam" id="PF25917"/>
    </source>
</evidence>
<evidence type="ECO:0000259" key="5">
    <source>
        <dbReference type="Pfam" id="PF25954"/>
    </source>
</evidence>
<dbReference type="Gene3D" id="2.40.50.100">
    <property type="match status" value="1"/>
</dbReference>
<comment type="caution">
    <text evidence="6">The sequence shown here is derived from an EMBL/GenBank/DDBJ whole genome shotgun (WGS) entry which is preliminary data.</text>
</comment>
<keyword evidence="3" id="KW-1133">Transmembrane helix</keyword>
<dbReference type="InterPro" id="IPR058792">
    <property type="entry name" value="Beta-barrel_RND_2"/>
</dbReference>
<dbReference type="Proteomes" id="UP000321304">
    <property type="component" value="Unassembled WGS sequence"/>
</dbReference>
<keyword evidence="3" id="KW-0812">Transmembrane</keyword>
<name>A0A560MDD3_9BRAD</name>
<dbReference type="GO" id="GO:0055085">
    <property type="term" value="P:transmembrane transport"/>
    <property type="evidence" value="ECO:0007669"/>
    <property type="project" value="InterPro"/>
</dbReference>
<dbReference type="Pfam" id="PF25954">
    <property type="entry name" value="Beta-barrel_RND_2"/>
    <property type="match status" value="1"/>
</dbReference>
<dbReference type="PANTHER" id="PTHR30386:SF24">
    <property type="entry name" value="MULTIDRUG RESISTANCE EFFLUX PUMP"/>
    <property type="match status" value="1"/>
</dbReference>
<feature type="domain" description="CusB-like beta-barrel" evidence="5">
    <location>
        <begin position="290"/>
        <end position="333"/>
    </location>
</feature>
<proteinExistence type="predicted"/>
<keyword evidence="3" id="KW-0472">Membrane</keyword>
<dbReference type="Gene3D" id="1.10.287.470">
    <property type="entry name" value="Helix hairpin bin"/>
    <property type="match status" value="1"/>
</dbReference>
<dbReference type="AlphaFoldDB" id="A0A560MDD3"/>
<feature type="compositionally biased region" description="Basic and acidic residues" evidence="2">
    <location>
        <begin position="1"/>
        <end position="30"/>
    </location>
</feature>
<dbReference type="Pfam" id="PF25917">
    <property type="entry name" value="BSH_RND"/>
    <property type="match status" value="1"/>
</dbReference>
<feature type="transmembrane region" description="Helical" evidence="3">
    <location>
        <begin position="52"/>
        <end position="74"/>
    </location>
</feature>
<accession>A0A560MDD3</accession>
<dbReference type="Gene3D" id="2.40.30.170">
    <property type="match status" value="1"/>
</dbReference>
<keyword evidence="7" id="KW-1185">Reference proteome</keyword>
<reference evidence="6 7" key="1">
    <citation type="submission" date="2019-06" db="EMBL/GenBank/DDBJ databases">
        <title>Genomic Encyclopedia of Type Strains, Phase IV (KMG-V): Genome sequencing to study the core and pangenomes of soil and plant-associated prokaryotes.</title>
        <authorList>
            <person name="Whitman W."/>
        </authorList>
    </citation>
    <scope>NUCLEOTIDE SEQUENCE [LARGE SCALE GENOMIC DNA]</scope>
    <source>
        <strain evidence="6 7">BR 10355</strain>
    </source>
</reference>
<organism evidence="6 7">
    <name type="scientific">Bradyrhizobium macuxiense</name>
    <dbReference type="NCBI Taxonomy" id="1755647"/>
    <lineage>
        <taxon>Bacteria</taxon>
        <taxon>Pseudomonadati</taxon>
        <taxon>Pseudomonadota</taxon>
        <taxon>Alphaproteobacteria</taxon>
        <taxon>Hyphomicrobiales</taxon>
        <taxon>Nitrobacteraceae</taxon>
        <taxon>Bradyrhizobium</taxon>
    </lineage>
</organism>
<dbReference type="EMBL" id="VITY01000003">
    <property type="protein sequence ID" value="TWC05620.1"/>
    <property type="molecule type" value="Genomic_DNA"/>
</dbReference>
<feature type="region of interest" description="Disordered" evidence="2">
    <location>
        <begin position="1"/>
        <end position="44"/>
    </location>
</feature>
<feature type="coiled-coil region" evidence="1">
    <location>
        <begin position="131"/>
        <end position="186"/>
    </location>
</feature>
<feature type="domain" description="Multidrug resistance protein MdtA-like barrel-sandwich hybrid" evidence="4">
    <location>
        <begin position="93"/>
        <end position="287"/>
    </location>
</feature>
<evidence type="ECO:0000256" key="1">
    <source>
        <dbReference type="SAM" id="Coils"/>
    </source>
</evidence>
<keyword evidence="1" id="KW-0175">Coiled coil</keyword>
<evidence type="ECO:0000313" key="6">
    <source>
        <dbReference type="EMBL" id="TWC05620.1"/>
    </source>
</evidence>
<evidence type="ECO:0000313" key="7">
    <source>
        <dbReference type="Proteomes" id="UP000321304"/>
    </source>
</evidence>
<gene>
    <name evidence="6" type="ORF">FBZ93_103641</name>
</gene>
<dbReference type="SUPFAM" id="SSF111369">
    <property type="entry name" value="HlyD-like secretion proteins"/>
    <property type="match status" value="2"/>
</dbReference>
<dbReference type="InterPro" id="IPR050739">
    <property type="entry name" value="MFP"/>
</dbReference>
<evidence type="ECO:0000256" key="2">
    <source>
        <dbReference type="SAM" id="MobiDB-lite"/>
    </source>
</evidence>